<dbReference type="Proteomes" id="UP001228044">
    <property type="component" value="Unassembled WGS sequence"/>
</dbReference>
<proteinExistence type="predicted"/>
<dbReference type="RefSeq" id="WP_290358662.1">
    <property type="nucleotide sequence ID" value="NZ_JAUHHC010000002.1"/>
</dbReference>
<dbReference type="EMBL" id="JAUHHC010000002">
    <property type="protein sequence ID" value="MDN3920359.1"/>
    <property type="molecule type" value="Genomic_DNA"/>
</dbReference>
<reference evidence="2 3" key="1">
    <citation type="submission" date="2023-06" db="EMBL/GenBank/DDBJ databases">
        <title>Pelomonas sp. PFR6 16S ribosomal RNA gene Genome sequencing and assembly.</title>
        <authorList>
            <person name="Woo H."/>
        </authorList>
    </citation>
    <scope>NUCLEOTIDE SEQUENCE [LARGE SCALE GENOMIC DNA]</scope>
    <source>
        <strain evidence="2 3">PFR6</strain>
    </source>
</reference>
<dbReference type="InterPro" id="IPR042230">
    <property type="entry name" value="CusF_sf"/>
</dbReference>
<organism evidence="2 3">
    <name type="scientific">Roseateles violae</name>
    <dbReference type="NCBI Taxonomy" id="3058042"/>
    <lineage>
        <taxon>Bacteria</taxon>
        <taxon>Pseudomonadati</taxon>
        <taxon>Pseudomonadota</taxon>
        <taxon>Betaproteobacteria</taxon>
        <taxon>Burkholderiales</taxon>
        <taxon>Sphaerotilaceae</taxon>
        <taxon>Roseateles</taxon>
    </lineage>
</organism>
<dbReference type="Pfam" id="PF11604">
    <property type="entry name" value="CusF_Ec"/>
    <property type="match status" value="1"/>
</dbReference>
<comment type="caution">
    <text evidence="2">The sequence shown here is derived from an EMBL/GenBank/DDBJ whole genome shotgun (WGS) entry which is preliminary data.</text>
</comment>
<evidence type="ECO:0000313" key="2">
    <source>
        <dbReference type="EMBL" id="MDN3920359.1"/>
    </source>
</evidence>
<dbReference type="InterPro" id="IPR021647">
    <property type="entry name" value="CusF_Ec"/>
</dbReference>
<keyword evidence="1" id="KW-0732">Signal</keyword>
<evidence type="ECO:0000256" key="1">
    <source>
        <dbReference type="SAM" id="SignalP"/>
    </source>
</evidence>
<protein>
    <submittedName>
        <fullName evidence="2">Copper-binding protein</fullName>
    </submittedName>
</protein>
<dbReference type="Gene3D" id="2.40.50.320">
    <property type="entry name" value="Copper binding periplasmic protein CusF"/>
    <property type="match status" value="1"/>
</dbReference>
<gene>
    <name evidence="2" type="ORF">QWJ38_08730</name>
</gene>
<accession>A0ABT8DTX7</accession>
<keyword evidence="3" id="KW-1185">Reference proteome</keyword>
<name>A0ABT8DTX7_9BURK</name>
<evidence type="ECO:0000313" key="3">
    <source>
        <dbReference type="Proteomes" id="UP001228044"/>
    </source>
</evidence>
<feature type="signal peptide" evidence="1">
    <location>
        <begin position="1"/>
        <end position="21"/>
    </location>
</feature>
<feature type="chain" id="PRO_5046548880" evidence="1">
    <location>
        <begin position="22"/>
        <end position="108"/>
    </location>
</feature>
<sequence>MMTRTCIAGLLALTLLGTAAAQSPRASAASQSATRPMAEGEVRKIDRAQGKLTLRHGRIENLDMDGMTMVFRLAEPKLLDGLKEGDRVRFAAERIAGAVTVTAIEAAP</sequence>